<dbReference type="Gene3D" id="1.10.150.240">
    <property type="entry name" value="Putative phosphatase, domain 2"/>
    <property type="match status" value="1"/>
</dbReference>
<dbReference type="InterPro" id="IPR036412">
    <property type="entry name" value="HAD-like_sf"/>
</dbReference>
<dbReference type="EMBL" id="CP025536">
    <property type="protein sequence ID" value="AUW96624.1"/>
    <property type="molecule type" value="Genomic_DNA"/>
</dbReference>
<dbReference type="NCBIfam" id="TIGR02254">
    <property type="entry name" value="YjjG_YfnB"/>
    <property type="match status" value="1"/>
</dbReference>
<dbReference type="SUPFAM" id="SSF56784">
    <property type="entry name" value="HAD-like"/>
    <property type="match status" value="1"/>
</dbReference>
<dbReference type="KEGG" id="splr:C0J00_05640"/>
<dbReference type="InterPro" id="IPR011951">
    <property type="entry name" value="HAD-SF_hydro_IA_YjjG/PynA"/>
</dbReference>
<accession>A0A2L0D4K7</accession>
<dbReference type="PANTHER" id="PTHR47478">
    <property type="match status" value="1"/>
</dbReference>
<gene>
    <name evidence="1" type="ORF">C0J00_05640</name>
</gene>
<dbReference type="AlphaFoldDB" id="A0A2L0D4K7"/>
<dbReference type="InterPro" id="IPR023214">
    <property type="entry name" value="HAD_sf"/>
</dbReference>
<proteinExistence type="predicted"/>
<keyword evidence="2" id="KW-1185">Reference proteome</keyword>
<dbReference type="SFLD" id="SFLDS00003">
    <property type="entry name" value="Haloacid_Dehalogenase"/>
    <property type="match status" value="1"/>
</dbReference>
<name>A0A2L0D4K7_9STRE</name>
<reference evidence="1 2" key="1">
    <citation type="submission" date="2017-12" db="EMBL/GenBank/DDBJ databases">
        <authorList>
            <person name="Hurst M.R.H."/>
        </authorList>
    </citation>
    <scope>NUCLEOTIDE SEQUENCE [LARGE SCALE GENOMIC DNA]</scope>
    <source>
        <strain evidence="1 2">TH11417</strain>
    </source>
</reference>
<sequence length="230" mass="26005">MTTYQFLLFDLDHTLLDFEAAEEAALTEMLLEVGVEDVEAYKDYYKPMNQQLWRDLEAKKITKPELVKTRFALLFDHFDHQVDGEAMGMLYEKHLGQQGQTYLGAHELLEDLIAAGYEIYGATNGITAIQEGRMARSSISPLFKHIFISEQSGTAKPDAAYYDWISANIEGFNKEKALMIGDSLTADIRGGHNAGIDTIWYNPKKQVNNSGLEPNYTVHDYDGIRKILLA</sequence>
<dbReference type="Gene3D" id="3.40.50.1000">
    <property type="entry name" value="HAD superfamily/HAD-like"/>
    <property type="match status" value="1"/>
</dbReference>
<dbReference type="SFLD" id="SFLDG01129">
    <property type="entry name" value="C1.5:_HAD__Beta-PGM__Phosphata"/>
    <property type="match status" value="1"/>
</dbReference>
<dbReference type="NCBIfam" id="TIGR01549">
    <property type="entry name" value="HAD-SF-IA-v1"/>
    <property type="match status" value="1"/>
</dbReference>
<dbReference type="Proteomes" id="UP000238956">
    <property type="component" value="Chromosome"/>
</dbReference>
<dbReference type="InterPro" id="IPR041492">
    <property type="entry name" value="HAD_2"/>
</dbReference>
<dbReference type="InterPro" id="IPR052550">
    <property type="entry name" value="Pyrimidine_5'-ntase_YjjG"/>
</dbReference>
<reference evidence="1 2" key="2">
    <citation type="submission" date="2018-02" db="EMBL/GenBank/DDBJ databases">
        <title>Whole genome sequencing analysis of Streptococcus pluranimalium isolated from cattle infected mastitis in China.</title>
        <authorList>
            <person name="Zhang J.-R."/>
            <person name="Hu G.-Z."/>
        </authorList>
    </citation>
    <scope>NUCLEOTIDE SEQUENCE [LARGE SCALE GENOMIC DNA]</scope>
    <source>
        <strain evidence="1 2">TH11417</strain>
    </source>
</reference>
<protein>
    <submittedName>
        <fullName evidence="1">Noncanonical pyrimidine nucleotidase, YjjG family</fullName>
    </submittedName>
</protein>
<dbReference type="PANTHER" id="PTHR47478:SF1">
    <property type="entry name" value="PYRIMIDINE 5'-NUCLEOTIDASE YJJG"/>
    <property type="match status" value="1"/>
</dbReference>
<dbReference type="InterPro" id="IPR023198">
    <property type="entry name" value="PGP-like_dom2"/>
</dbReference>
<dbReference type="RefSeq" id="WP_104967951.1">
    <property type="nucleotide sequence ID" value="NZ_CP025536.1"/>
</dbReference>
<organism evidence="1 2">
    <name type="scientific">Streptococcus pluranimalium</name>
    <dbReference type="NCBI Taxonomy" id="82348"/>
    <lineage>
        <taxon>Bacteria</taxon>
        <taxon>Bacillati</taxon>
        <taxon>Bacillota</taxon>
        <taxon>Bacilli</taxon>
        <taxon>Lactobacillales</taxon>
        <taxon>Streptococcaceae</taxon>
        <taxon>Streptococcus</taxon>
    </lineage>
</organism>
<dbReference type="Pfam" id="PF13419">
    <property type="entry name" value="HAD_2"/>
    <property type="match status" value="1"/>
</dbReference>
<evidence type="ECO:0000313" key="2">
    <source>
        <dbReference type="Proteomes" id="UP000238956"/>
    </source>
</evidence>
<dbReference type="InterPro" id="IPR006439">
    <property type="entry name" value="HAD-SF_hydro_IA"/>
</dbReference>
<evidence type="ECO:0000313" key="1">
    <source>
        <dbReference type="EMBL" id="AUW96624.1"/>
    </source>
</evidence>
<dbReference type="OrthoDB" id="9802350at2"/>
<dbReference type="GeneID" id="98393390"/>
<dbReference type="GO" id="GO:0008253">
    <property type="term" value="F:5'-nucleotidase activity"/>
    <property type="evidence" value="ECO:0007669"/>
    <property type="project" value="InterPro"/>
</dbReference>